<organism evidence="2 3">
    <name type="scientific">Phaeosphaeria nodorum (strain SN15 / ATCC MYA-4574 / FGSC 10173)</name>
    <name type="common">Glume blotch fungus</name>
    <name type="synonym">Parastagonospora nodorum</name>
    <dbReference type="NCBI Taxonomy" id="321614"/>
    <lineage>
        <taxon>Eukaryota</taxon>
        <taxon>Fungi</taxon>
        <taxon>Dikarya</taxon>
        <taxon>Ascomycota</taxon>
        <taxon>Pezizomycotina</taxon>
        <taxon>Dothideomycetes</taxon>
        <taxon>Pleosporomycetidae</taxon>
        <taxon>Pleosporales</taxon>
        <taxon>Pleosporineae</taxon>
        <taxon>Phaeosphaeriaceae</taxon>
        <taxon>Parastagonospora</taxon>
    </lineage>
</organism>
<name>A0A7U2I8V3_PHANO</name>
<evidence type="ECO:0000313" key="2">
    <source>
        <dbReference type="EMBL" id="QRD05377.1"/>
    </source>
</evidence>
<keyword evidence="1" id="KW-0812">Transmembrane</keyword>
<dbReference type="KEGG" id="pno:SNOG_11269"/>
<dbReference type="EMBL" id="CP069040">
    <property type="protein sequence ID" value="QRD05377.1"/>
    <property type="molecule type" value="Genomic_DNA"/>
</dbReference>
<feature type="transmembrane region" description="Helical" evidence="1">
    <location>
        <begin position="57"/>
        <end position="75"/>
    </location>
</feature>
<keyword evidence="1" id="KW-1133">Transmembrane helix</keyword>
<sequence length="83" mass="9049">MPALSCILFHISSAMNAVAIPLHIKYGVFRMNPALRRMANTPDNAVSRASAQAGWDYVVALLAALVAGIAGWRFFKVKEYSPL</sequence>
<dbReference type="AlphaFoldDB" id="A0A7U2I8V3"/>
<dbReference type="Proteomes" id="UP000663193">
    <property type="component" value="Chromosome 18"/>
</dbReference>
<gene>
    <name evidence="2" type="ORF">JI435_112690</name>
</gene>
<keyword evidence="3" id="KW-1185">Reference proteome</keyword>
<accession>A0A7U2I8V3</accession>
<evidence type="ECO:0000256" key="1">
    <source>
        <dbReference type="SAM" id="Phobius"/>
    </source>
</evidence>
<dbReference type="RefSeq" id="XP_001801512.1">
    <property type="nucleotide sequence ID" value="XM_001801460.1"/>
</dbReference>
<protein>
    <submittedName>
        <fullName evidence="2">Uncharacterized protein</fullName>
    </submittedName>
</protein>
<reference evidence="3" key="1">
    <citation type="journal article" date="2021" name="BMC Genomics">
        <title>Chromosome-level genome assembly and manually-curated proteome of model necrotroph Parastagonospora nodorum Sn15 reveals a genome-wide trove of candidate effector homologs, and redundancy of virulence-related functions within an accessory chromosome.</title>
        <authorList>
            <person name="Bertazzoni S."/>
            <person name="Jones D.A.B."/>
            <person name="Phan H.T."/>
            <person name="Tan K.-C."/>
            <person name="Hane J.K."/>
        </authorList>
    </citation>
    <scope>NUCLEOTIDE SEQUENCE [LARGE SCALE GENOMIC DNA]</scope>
    <source>
        <strain evidence="3">SN15 / ATCC MYA-4574 / FGSC 10173)</strain>
    </source>
</reference>
<keyword evidence="1" id="KW-0472">Membrane</keyword>
<dbReference type="VEuPathDB" id="FungiDB:JI435_112690"/>
<proteinExistence type="predicted"/>
<evidence type="ECO:0000313" key="3">
    <source>
        <dbReference type="Proteomes" id="UP000663193"/>
    </source>
</evidence>